<dbReference type="Pfam" id="PF00596">
    <property type="entry name" value="Aldolase_II"/>
    <property type="match status" value="1"/>
</dbReference>
<proteinExistence type="inferred from homology"/>
<dbReference type="PANTHER" id="PTHR10672:SF3">
    <property type="entry name" value="PROTEIN HU-LI TAI SHAO"/>
    <property type="match status" value="1"/>
</dbReference>
<feature type="region of interest" description="Disordered" evidence="2">
    <location>
        <begin position="460"/>
        <end position="535"/>
    </location>
</feature>
<reference evidence="5" key="2">
    <citation type="submission" date="2023-11" db="UniProtKB">
        <authorList>
            <consortium name="WormBaseParasite"/>
        </authorList>
    </citation>
    <scope>IDENTIFICATION</scope>
</reference>
<organism evidence="4 5">
    <name type="scientific">Schistosoma rodhaini</name>
    <dbReference type="NCBI Taxonomy" id="6188"/>
    <lineage>
        <taxon>Eukaryota</taxon>
        <taxon>Metazoa</taxon>
        <taxon>Spiralia</taxon>
        <taxon>Lophotrochozoa</taxon>
        <taxon>Platyhelminthes</taxon>
        <taxon>Trematoda</taxon>
        <taxon>Digenea</taxon>
        <taxon>Strigeidida</taxon>
        <taxon>Schistosomatoidea</taxon>
        <taxon>Schistosomatidae</taxon>
        <taxon>Schistosoma</taxon>
    </lineage>
</organism>
<evidence type="ECO:0000313" key="5">
    <source>
        <dbReference type="WBParaSite" id="SRDH1_29710.2"/>
    </source>
</evidence>
<dbReference type="GO" id="GO:0051015">
    <property type="term" value="F:actin filament binding"/>
    <property type="evidence" value="ECO:0007669"/>
    <property type="project" value="TreeGrafter"/>
</dbReference>
<dbReference type="InterPro" id="IPR001303">
    <property type="entry name" value="Aldolase_II/adducin_N"/>
</dbReference>
<feature type="compositionally biased region" description="Polar residues" evidence="2">
    <location>
        <begin position="472"/>
        <end position="483"/>
    </location>
</feature>
<dbReference type="GO" id="GO:0014069">
    <property type="term" value="C:postsynaptic density"/>
    <property type="evidence" value="ECO:0007669"/>
    <property type="project" value="TreeGrafter"/>
</dbReference>
<dbReference type="GO" id="GO:0005856">
    <property type="term" value="C:cytoskeleton"/>
    <property type="evidence" value="ECO:0007669"/>
    <property type="project" value="TreeGrafter"/>
</dbReference>
<dbReference type="InterPro" id="IPR051017">
    <property type="entry name" value="Aldolase-II_Adducin_sf"/>
</dbReference>
<dbReference type="WBParaSite" id="SRDH1_29710.2">
    <property type="protein sequence ID" value="SRDH1_29710.2"/>
    <property type="gene ID" value="SRDH1_29710"/>
</dbReference>
<dbReference type="InterPro" id="IPR036409">
    <property type="entry name" value="Aldolase_II/adducin_N_sf"/>
</dbReference>
<dbReference type="SMART" id="SM01007">
    <property type="entry name" value="Aldolase_II"/>
    <property type="match status" value="1"/>
</dbReference>
<sequence length="634" mass="69418">MTDFSDNCLSGLSDEEVSLNLKSRLSNHNNTGKNMSLLNRMSGNHKQGGALQQLSNLLGQSMRLENVADFKEVLKSVGTGYQRGLPTIPINDLRGEEAATYPREDCVLRRSLAALYRLIDMRGWTHSIYNHISARCTTNPNHFLINPFGLLYHEIQASSLVKIDANGNIVDQGSSVLGVNKAGWTLHSALHSARKDINCIIHVHLADVIAVSCLRAGLMPVSPEAIELLSNHGVRYHEYRGILVDEAERSSIVKDLGSKAKVLFLRNHGVAVTASSIPEAWYLVKRVIAACQTQMRLMQLGNITSLLSDLKDSAVQLTDSQADQSEEIGSNVVDQDKNVHTSLNGKDCSDNGDVIYFLFTDISWTPAELEFEAEMRVLDSAGFRTGHIYRQPNLLRRTHPGSSWPGDTYGDQITGADLLTTDFSTNEFSGVEDLAAAEAAGAEQVSKIVDHVRASRQKNAQRNQWLAKANEPPQNGMITSSMIDSPRKLSGTKGSGDCRSHPFTLDSPVCSPVRRSEPGSASSRVGKDFHSPVMRSPHDVSDYSIHNGSASISVDITASNSLTPNKRFNDSCVNKSATLPANVQHLSVMSNSNTLQSVDGDLLNNNVEGSKTLEKKIKKKGSFRMPSFSRKKKH</sequence>
<evidence type="ECO:0000256" key="2">
    <source>
        <dbReference type="SAM" id="MobiDB-lite"/>
    </source>
</evidence>
<dbReference type="Gene3D" id="3.40.225.10">
    <property type="entry name" value="Class II aldolase/adducin N-terminal domain"/>
    <property type="match status" value="1"/>
</dbReference>
<name>A0AA85EZJ3_9TREM</name>
<dbReference type="AlphaFoldDB" id="A0AA85EZJ3"/>
<dbReference type="SUPFAM" id="SSF53639">
    <property type="entry name" value="AraD/HMP-PK domain-like"/>
    <property type="match status" value="1"/>
</dbReference>
<comment type="similarity">
    <text evidence="1">Belongs to the aldolase class II family. Adducin subfamily.</text>
</comment>
<evidence type="ECO:0000256" key="1">
    <source>
        <dbReference type="ARBA" id="ARBA00006274"/>
    </source>
</evidence>
<reference evidence="4" key="1">
    <citation type="submission" date="2022-06" db="EMBL/GenBank/DDBJ databases">
        <authorList>
            <person name="Berger JAMES D."/>
            <person name="Berger JAMES D."/>
        </authorList>
    </citation>
    <scope>NUCLEOTIDE SEQUENCE [LARGE SCALE GENOMIC DNA]</scope>
</reference>
<protein>
    <submittedName>
        <fullName evidence="5">Aldolase_II domain-containing protein</fullName>
    </submittedName>
</protein>
<dbReference type="GO" id="GO:0005886">
    <property type="term" value="C:plasma membrane"/>
    <property type="evidence" value="ECO:0007669"/>
    <property type="project" value="UniProtKB-SubCell"/>
</dbReference>
<evidence type="ECO:0000259" key="3">
    <source>
        <dbReference type="SMART" id="SM01007"/>
    </source>
</evidence>
<feature type="region of interest" description="Disordered" evidence="2">
    <location>
        <begin position="613"/>
        <end position="634"/>
    </location>
</feature>
<dbReference type="Proteomes" id="UP000050792">
    <property type="component" value="Unassembled WGS sequence"/>
</dbReference>
<keyword evidence="4" id="KW-1185">Reference proteome</keyword>
<feature type="domain" description="Class II aldolase/adducin N-terminal" evidence="3">
    <location>
        <begin position="110"/>
        <end position="295"/>
    </location>
</feature>
<feature type="compositionally biased region" description="Basic and acidic residues" evidence="2">
    <location>
        <begin position="525"/>
        <end position="535"/>
    </location>
</feature>
<evidence type="ECO:0000313" key="4">
    <source>
        <dbReference type="Proteomes" id="UP000050792"/>
    </source>
</evidence>
<accession>A0AA85EZJ3</accession>
<dbReference type="NCBIfam" id="NF005451">
    <property type="entry name" value="PRK07044.1"/>
    <property type="match status" value="1"/>
</dbReference>
<dbReference type="PANTHER" id="PTHR10672">
    <property type="entry name" value="ADDUCIN"/>
    <property type="match status" value="1"/>
</dbReference>